<reference evidence="5 6" key="1">
    <citation type="journal article" date="1999" name="Nature">
        <title>Evidence for lateral gene transfer between Archaea and Bacteria from genome sequence of Thermotoga maritima.</title>
        <authorList>
            <person name="Nelson K.E."/>
            <person name="Clayton R.A."/>
            <person name="Gill S.R."/>
            <person name="Gwinn M.L."/>
            <person name="Dodson R.J."/>
            <person name="Haft D.H."/>
            <person name="Hickey E.K."/>
            <person name="Peterson J.D."/>
            <person name="Nelson W.C."/>
            <person name="Ketchum K.A."/>
            <person name="McDonald L."/>
            <person name="Utterback T.R."/>
            <person name="Malek J.A."/>
            <person name="Linher K.D."/>
            <person name="Garrett M.M."/>
            <person name="Stewart A.M."/>
            <person name="Cotton M.D."/>
            <person name="Pratt M.S."/>
            <person name="Phillips C.A."/>
            <person name="Richardson D."/>
            <person name="Heidelberg J."/>
            <person name="Sutton G.G."/>
            <person name="Fleischmann R.D."/>
            <person name="White O."/>
            <person name="Salzberg S.L."/>
            <person name="Smith H.O."/>
            <person name="Venter J.C."/>
            <person name="Fraser C.M."/>
        </authorList>
    </citation>
    <scope>NUCLEOTIDE SEQUENCE [LARGE SCALE GENOMIC DNA]</scope>
    <source>
        <strain evidence="6">ATCC 43589 / DSM 3109 / JCM 10099 / NBRC 100826 / MSB8</strain>
    </source>
</reference>
<dbReference type="AlphaFoldDB" id="Q9WZ78"/>
<dbReference type="PATRIC" id="fig|243274.5.peg.620"/>
<keyword evidence="6" id="KW-1185">Reference proteome</keyword>
<dbReference type="PANTHER" id="PTHR46401">
    <property type="entry name" value="GLYCOSYLTRANSFERASE WBBK-RELATED"/>
    <property type="match status" value="1"/>
</dbReference>
<evidence type="ECO:0000259" key="3">
    <source>
        <dbReference type="Pfam" id="PF13439"/>
    </source>
</evidence>
<protein>
    <submittedName>
        <fullName evidence="5">Uncharacterized protein</fullName>
    </submittedName>
</protein>
<dbReference type="Pfam" id="PF26337">
    <property type="entry name" value="Gtf3_C"/>
    <property type="match status" value="1"/>
</dbReference>
<keyword evidence="2" id="KW-0175">Coiled coil</keyword>
<gene>
    <name evidence="5" type="ordered locus">TM_0609</name>
</gene>
<evidence type="ECO:0000313" key="6">
    <source>
        <dbReference type="Proteomes" id="UP000008183"/>
    </source>
</evidence>
<feature type="domain" description="Glycosyltransferase subfamily 4-like N-terminal" evidence="3">
    <location>
        <begin position="52"/>
        <end position="183"/>
    </location>
</feature>
<organism evidence="5 6">
    <name type="scientific">Thermotoga maritima (strain ATCC 43589 / DSM 3109 / JCM 10099 / NBRC 100826 / MSB8)</name>
    <dbReference type="NCBI Taxonomy" id="243274"/>
    <lineage>
        <taxon>Bacteria</taxon>
        <taxon>Thermotogati</taxon>
        <taxon>Thermotogota</taxon>
        <taxon>Thermotogae</taxon>
        <taxon>Thermotogales</taxon>
        <taxon>Thermotogaceae</taxon>
        <taxon>Thermotoga</taxon>
    </lineage>
</organism>
<proteinExistence type="predicted"/>
<keyword evidence="1" id="KW-0808">Transferase</keyword>
<sequence length="366" mass="42956">MSDLKVLVIGYMHPRNDKRVFRTVQALSKRSEVIYQYWTEKEELPFKENNIRYIPVKCSNRGNIFQKAVKRKQVDEKIRHLVETEDYDILYMHHFPATKPLKPFVVAKKRGKKIVYDIHEYHPQNFLSTLPRPLSDLKGFVMWRIFKKQLQLSDLCIFVSEETRNDVVAKTGLDPEKTFIVPNYASMKIEPDPDKKKMEIVLVGKTPRNLIHEKKLIRALVERGFSFRIIGMDSEAFSDVPHTYTSFLPYEKMMEELSKSMFSLISYKPTGKEDKNYLYSLPHKFYDSIAAGTPVIVKNSFVSMAKMVEDLGIGVVIDPANVEESLKRIENACQRYEEILENIRRHQEGFVWDEKKEEEFLERVMG</sequence>
<dbReference type="PIR" id="E72355">
    <property type="entry name" value="E72355"/>
</dbReference>
<dbReference type="Gene3D" id="3.40.50.2000">
    <property type="entry name" value="Glycogen Phosphorylase B"/>
    <property type="match status" value="2"/>
</dbReference>
<evidence type="ECO:0000259" key="4">
    <source>
        <dbReference type="Pfam" id="PF26337"/>
    </source>
</evidence>
<evidence type="ECO:0000256" key="1">
    <source>
        <dbReference type="ARBA" id="ARBA00022679"/>
    </source>
</evidence>
<feature type="coiled-coil region" evidence="2">
    <location>
        <begin position="322"/>
        <end position="349"/>
    </location>
</feature>
<name>Q9WZ78_THEMA</name>
<dbReference type="KEGG" id="tma:TM0609"/>
<dbReference type="GO" id="GO:0009103">
    <property type="term" value="P:lipopolysaccharide biosynthetic process"/>
    <property type="evidence" value="ECO:0000318"/>
    <property type="project" value="GO_Central"/>
</dbReference>
<dbReference type="InterPro" id="IPR058592">
    <property type="entry name" value="Gtf3_C"/>
</dbReference>
<accession>Q9WZ78</accession>
<evidence type="ECO:0000313" key="5">
    <source>
        <dbReference type="EMBL" id="AAD35694.1"/>
    </source>
</evidence>
<feature type="domain" description="Glucosyltransferase 3-like C-terminal" evidence="4">
    <location>
        <begin position="226"/>
        <end position="348"/>
    </location>
</feature>
<dbReference type="InParanoid" id="Q9WZ78"/>
<dbReference type="PaxDb" id="243274-THEMA_01620"/>
<dbReference type="CDD" id="cd03794">
    <property type="entry name" value="GT4_WbuB-like"/>
    <property type="match status" value="1"/>
</dbReference>
<dbReference type="InterPro" id="IPR028098">
    <property type="entry name" value="Glyco_trans_4-like_N"/>
</dbReference>
<dbReference type="SUPFAM" id="SSF53756">
    <property type="entry name" value="UDP-Glycosyltransferase/glycogen phosphorylase"/>
    <property type="match status" value="1"/>
</dbReference>
<dbReference type="EMBL" id="AE000512">
    <property type="protein sequence ID" value="AAD35694.1"/>
    <property type="molecule type" value="Genomic_DNA"/>
</dbReference>
<dbReference type="PANTHER" id="PTHR46401:SF2">
    <property type="entry name" value="GLYCOSYLTRANSFERASE WBBK-RELATED"/>
    <property type="match status" value="1"/>
</dbReference>
<dbReference type="Pfam" id="PF13439">
    <property type="entry name" value="Glyco_transf_4"/>
    <property type="match status" value="1"/>
</dbReference>
<dbReference type="GO" id="GO:0016757">
    <property type="term" value="F:glycosyltransferase activity"/>
    <property type="evidence" value="ECO:0000318"/>
    <property type="project" value="GO_Central"/>
</dbReference>
<dbReference type="EnsemblBacteria" id="AAD35694">
    <property type="protein sequence ID" value="AAD35694"/>
    <property type="gene ID" value="TM_0609"/>
</dbReference>
<evidence type="ECO:0000256" key="2">
    <source>
        <dbReference type="SAM" id="Coils"/>
    </source>
</evidence>
<dbReference type="Proteomes" id="UP000008183">
    <property type="component" value="Chromosome"/>
</dbReference>
<dbReference type="OrthoDB" id="9813214at2"/>